<protein>
    <submittedName>
        <fullName evidence="4">GNAT family N-acetyltransferase</fullName>
    </submittedName>
</protein>
<dbReference type="EMBL" id="WNXD01000001">
    <property type="protein sequence ID" value="MBB2144221.1"/>
    <property type="molecule type" value="Genomic_DNA"/>
</dbReference>
<evidence type="ECO:0000256" key="1">
    <source>
        <dbReference type="ARBA" id="ARBA00022679"/>
    </source>
</evidence>
<dbReference type="AlphaFoldDB" id="A0A923DW94"/>
<dbReference type="RefSeq" id="WP_182920916.1">
    <property type="nucleotide sequence ID" value="NZ_WNXD01000001.1"/>
</dbReference>
<dbReference type="SUPFAM" id="SSF55729">
    <property type="entry name" value="Acyl-CoA N-acyltransferases (Nat)"/>
    <property type="match status" value="1"/>
</dbReference>
<dbReference type="InterPro" id="IPR050832">
    <property type="entry name" value="Bact_Acetyltransf"/>
</dbReference>
<reference evidence="4" key="1">
    <citation type="submission" date="2019-11" db="EMBL/GenBank/DDBJ databases">
        <title>Description of Pedobacter sp. LMG 31464T.</title>
        <authorList>
            <person name="Carlier A."/>
            <person name="Qi S."/>
            <person name="Vandamme P."/>
        </authorList>
    </citation>
    <scope>NUCLEOTIDE SEQUENCE</scope>
    <source>
        <strain evidence="4">LMG 31464</strain>
    </source>
</reference>
<sequence>MINCIRTNSENKDFQKLVAELDADLKIRDGEDHSFYAQFNKIDAIKHVIVAYKNETAVGCGAIKAYTQDTMEVKRMFVSPTKRGLGIASTILNELEIWAKELHNKRCVLETGNKQPEAIALYLKSGYQIIPNYGQYEGVENSVCFEKVLA</sequence>
<dbReference type="Proteomes" id="UP000601055">
    <property type="component" value="Unassembled WGS sequence"/>
</dbReference>
<evidence type="ECO:0000313" key="4">
    <source>
        <dbReference type="EMBL" id="MBB2144221.1"/>
    </source>
</evidence>
<organism evidence="4 5">
    <name type="scientific">Pedobacter planticolens</name>
    <dbReference type="NCBI Taxonomy" id="2679964"/>
    <lineage>
        <taxon>Bacteria</taxon>
        <taxon>Pseudomonadati</taxon>
        <taxon>Bacteroidota</taxon>
        <taxon>Sphingobacteriia</taxon>
        <taxon>Sphingobacteriales</taxon>
        <taxon>Sphingobacteriaceae</taxon>
        <taxon>Pedobacter</taxon>
    </lineage>
</organism>
<dbReference type="InterPro" id="IPR000182">
    <property type="entry name" value="GNAT_dom"/>
</dbReference>
<dbReference type="CDD" id="cd04301">
    <property type="entry name" value="NAT_SF"/>
    <property type="match status" value="1"/>
</dbReference>
<evidence type="ECO:0000313" key="5">
    <source>
        <dbReference type="Proteomes" id="UP000601055"/>
    </source>
</evidence>
<name>A0A923DW94_9SPHI</name>
<dbReference type="InterPro" id="IPR016181">
    <property type="entry name" value="Acyl_CoA_acyltransferase"/>
</dbReference>
<evidence type="ECO:0000259" key="3">
    <source>
        <dbReference type="PROSITE" id="PS51186"/>
    </source>
</evidence>
<comment type="caution">
    <text evidence="4">The sequence shown here is derived from an EMBL/GenBank/DDBJ whole genome shotgun (WGS) entry which is preliminary data.</text>
</comment>
<feature type="domain" description="N-acetyltransferase" evidence="3">
    <location>
        <begin position="3"/>
        <end position="150"/>
    </location>
</feature>
<dbReference type="PANTHER" id="PTHR43877">
    <property type="entry name" value="AMINOALKYLPHOSPHONATE N-ACETYLTRANSFERASE-RELATED-RELATED"/>
    <property type="match status" value="1"/>
</dbReference>
<proteinExistence type="predicted"/>
<evidence type="ECO:0000256" key="2">
    <source>
        <dbReference type="ARBA" id="ARBA00023315"/>
    </source>
</evidence>
<keyword evidence="2" id="KW-0012">Acyltransferase</keyword>
<gene>
    <name evidence="4" type="ORF">GM921_01875</name>
</gene>
<keyword evidence="1" id="KW-0808">Transferase</keyword>
<accession>A0A923DW94</accession>
<dbReference type="Pfam" id="PF00583">
    <property type="entry name" value="Acetyltransf_1"/>
    <property type="match status" value="1"/>
</dbReference>
<dbReference type="PANTHER" id="PTHR43877:SF2">
    <property type="entry name" value="AMINOALKYLPHOSPHONATE N-ACETYLTRANSFERASE-RELATED"/>
    <property type="match status" value="1"/>
</dbReference>
<dbReference type="PROSITE" id="PS51186">
    <property type="entry name" value="GNAT"/>
    <property type="match status" value="1"/>
</dbReference>
<dbReference type="Gene3D" id="3.40.630.30">
    <property type="match status" value="1"/>
</dbReference>
<dbReference type="GO" id="GO:0016747">
    <property type="term" value="F:acyltransferase activity, transferring groups other than amino-acyl groups"/>
    <property type="evidence" value="ECO:0007669"/>
    <property type="project" value="InterPro"/>
</dbReference>
<keyword evidence="5" id="KW-1185">Reference proteome</keyword>